<proteinExistence type="predicted"/>
<accession>A0ABV6AYZ1</accession>
<dbReference type="RefSeq" id="WP_380010150.1">
    <property type="nucleotide sequence ID" value="NZ_JBHLYR010000037.1"/>
</dbReference>
<dbReference type="SUPFAM" id="SSF46689">
    <property type="entry name" value="Homeodomain-like"/>
    <property type="match status" value="1"/>
</dbReference>
<dbReference type="PANTHER" id="PTHR33609">
    <property type="entry name" value="LOW CALCIUM RESPONSE LOCUS PROTEIN S"/>
    <property type="match status" value="1"/>
</dbReference>
<evidence type="ECO:0000313" key="2">
    <source>
        <dbReference type="Proteomes" id="UP001589733"/>
    </source>
</evidence>
<feature type="non-terminal residue" evidence="1">
    <location>
        <position position="1"/>
    </location>
</feature>
<comment type="caution">
    <text evidence="1">The sequence shown here is derived from an EMBL/GenBank/DDBJ whole genome shotgun (WGS) entry which is preliminary data.</text>
</comment>
<dbReference type="Proteomes" id="UP001589733">
    <property type="component" value="Unassembled WGS sequence"/>
</dbReference>
<gene>
    <name evidence="1" type="ORF">ACFFLM_12120</name>
</gene>
<keyword evidence="2" id="KW-1185">Reference proteome</keyword>
<evidence type="ECO:0000313" key="1">
    <source>
        <dbReference type="EMBL" id="MFB9992714.1"/>
    </source>
</evidence>
<dbReference type="InterPro" id="IPR002514">
    <property type="entry name" value="Transposase_8"/>
</dbReference>
<reference evidence="1 2" key="1">
    <citation type="submission" date="2024-09" db="EMBL/GenBank/DDBJ databases">
        <authorList>
            <person name="Sun Q."/>
            <person name="Mori K."/>
        </authorList>
    </citation>
    <scope>NUCLEOTIDE SEQUENCE [LARGE SCALE GENOMIC DNA]</scope>
    <source>
        <strain evidence="1 2">JCM 13503</strain>
    </source>
</reference>
<organism evidence="1 2">
    <name type="scientific">Deinococcus oregonensis</name>
    <dbReference type="NCBI Taxonomy" id="1805970"/>
    <lineage>
        <taxon>Bacteria</taxon>
        <taxon>Thermotogati</taxon>
        <taxon>Deinococcota</taxon>
        <taxon>Deinococci</taxon>
        <taxon>Deinococcales</taxon>
        <taxon>Deinococcaceae</taxon>
        <taxon>Deinococcus</taxon>
    </lineage>
</organism>
<sequence>APAQPPLRVFFFADLTYQVQAGKRGDVMKQKQFTEEQIIKLLQEAKKGEQPIEELCRDFGCSPASYYTWKKKYGDTTPDEAKRLRQLEKENARLLRIVGQQRLEIEAVKEVLAKKR</sequence>
<dbReference type="EMBL" id="JBHLYR010000037">
    <property type="protein sequence ID" value="MFB9992714.1"/>
    <property type="molecule type" value="Genomic_DNA"/>
</dbReference>
<name>A0ABV6AYZ1_9DEIO</name>
<protein>
    <submittedName>
        <fullName evidence="1">Transposase</fullName>
    </submittedName>
</protein>
<dbReference type="PANTHER" id="PTHR33609:SF1">
    <property type="entry name" value="TRANSPOSASE"/>
    <property type="match status" value="1"/>
</dbReference>
<dbReference type="InterPro" id="IPR052546">
    <property type="entry name" value="Transposase_8_domain"/>
</dbReference>
<dbReference type="InterPro" id="IPR009057">
    <property type="entry name" value="Homeodomain-like_sf"/>
</dbReference>
<dbReference type="Pfam" id="PF01527">
    <property type="entry name" value="HTH_Tnp_1"/>
    <property type="match status" value="1"/>
</dbReference>